<dbReference type="PRINTS" id="PR01009">
    <property type="entry name" value="FLGMRINGFLIF"/>
</dbReference>
<protein>
    <recommendedName>
        <fullName evidence="9">Flagellar M-ring protein</fullName>
    </recommendedName>
</protein>
<keyword evidence="14" id="KW-0282">Flagellum</keyword>
<comment type="subcellular location">
    <subcellularLocation>
        <location evidence="1 9">Bacterial flagellum basal body</location>
    </subcellularLocation>
    <subcellularLocation>
        <location evidence="2">Cell membrane</location>
        <topology evidence="2">Multi-pass membrane protein</topology>
    </subcellularLocation>
</comment>
<keyword evidence="4" id="KW-1003">Cell membrane</keyword>
<feature type="compositionally biased region" description="Polar residues" evidence="10">
    <location>
        <begin position="303"/>
        <end position="331"/>
    </location>
</feature>
<evidence type="ECO:0000313" key="15">
    <source>
        <dbReference type="Proteomes" id="UP001062901"/>
    </source>
</evidence>
<comment type="function">
    <text evidence="9">The M ring may be actively involved in energy transduction.</text>
</comment>
<dbReference type="Pfam" id="PF01514">
    <property type="entry name" value="YscJ_FliF"/>
    <property type="match status" value="1"/>
</dbReference>
<dbReference type="NCBIfam" id="TIGR00206">
    <property type="entry name" value="fliF"/>
    <property type="match status" value="1"/>
</dbReference>
<dbReference type="PANTHER" id="PTHR30046">
    <property type="entry name" value="FLAGELLAR M-RING PROTEIN"/>
    <property type="match status" value="1"/>
</dbReference>
<feature type="compositionally biased region" description="Low complexity" evidence="10">
    <location>
        <begin position="332"/>
        <end position="343"/>
    </location>
</feature>
<dbReference type="EMBL" id="BAQD01000007">
    <property type="protein sequence ID" value="GBQ05876.1"/>
    <property type="molecule type" value="Genomic_DNA"/>
</dbReference>
<organism evidence="14 15">
    <name type="scientific">Saccharibacter floricola DSM 15669</name>
    <dbReference type="NCBI Taxonomy" id="1123227"/>
    <lineage>
        <taxon>Bacteria</taxon>
        <taxon>Pseudomonadati</taxon>
        <taxon>Pseudomonadota</taxon>
        <taxon>Alphaproteobacteria</taxon>
        <taxon>Acetobacterales</taxon>
        <taxon>Acetobacteraceae</taxon>
        <taxon>Saccharibacter</taxon>
    </lineage>
</organism>
<comment type="similarity">
    <text evidence="3 9">Belongs to the FliF family.</text>
</comment>
<feature type="region of interest" description="Disordered" evidence="10">
    <location>
        <begin position="239"/>
        <end position="265"/>
    </location>
</feature>
<evidence type="ECO:0000256" key="3">
    <source>
        <dbReference type="ARBA" id="ARBA00007971"/>
    </source>
</evidence>
<reference evidence="14" key="1">
    <citation type="submission" date="2013-04" db="EMBL/GenBank/DDBJ databases">
        <title>The genome sequencing project of 58 acetic acid bacteria.</title>
        <authorList>
            <person name="Okamoto-Kainuma A."/>
            <person name="Ishikawa M."/>
            <person name="Umino S."/>
            <person name="Koizumi Y."/>
            <person name="Shiwa Y."/>
            <person name="Yoshikawa H."/>
            <person name="Matsutani M."/>
            <person name="Matsushita K."/>
        </authorList>
    </citation>
    <scope>NUCLEOTIDE SEQUENCE</scope>
    <source>
        <strain evidence="14">DSM 15669</strain>
    </source>
</reference>
<dbReference type="InterPro" id="IPR000067">
    <property type="entry name" value="FlgMring_FliF"/>
</dbReference>
<evidence type="ECO:0000256" key="11">
    <source>
        <dbReference type="SAM" id="Phobius"/>
    </source>
</evidence>
<evidence type="ECO:0000313" key="14">
    <source>
        <dbReference type="EMBL" id="GBQ05876.1"/>
    </source>
</evidence>
<evidence type="ECO:0000256" key="7">
    <source>
        <dbReference type="ARBA" id="ARBA00023136"/>
    </source>
</evidence>
<evidence type="ECO:0000256" key="5">
    <source>
        <dbReference type="ARBA" id="ARBA00022692"/>
    </source>
</evidence>
<evidence type="ECO:0000259" key="13">
    <source>
        <dbReference type="Pfam" id="PF08345"/>
    </source>
</evidence>
<dbReference type="InterPro" id="IPR006182">
    <property type="entry name" value="FliF_N_dom"/>
</dbReference>
<dbReference type="InterPro" id="IPR045851">
    <property type="entry name" value="AMP-bd_C_sf"/>
</dbReference>
<keyword evidence="5 11" id="KW-0812">Transmembrane</keyword>
<feature type="domain" description="Flagellar M-ring N-terminal" evidence="12">
    <location>
        <begin position="67"/>
        <end position="239"/>
    </location>
</feature>
<sequence>MPSQRSNDAIISGVSVIEIEWIDSLCMQKILAGLKGLGRTRLIALGVVAALLLGALGVLVFRGGFEQKALLYGDLELNEAAQMVDDLNKAHISTSMGPDGRSIYVPKDSVANARLLLAKSGLPSGGAVGYELFDKSGTLTSTQFEQGIDETRAMEGELERSIRLVHGVRNVRVHLVLPHRDLFSTQTNPSQASVILDVGRVGIVSPDAIMAIQNLVAAAVPGLQPRSISIVDTRGDVLAKPSDPDSLAEQESSLEKQRHSEEQRLSQAVEDLLSSTLGMGHVRARAAVTMNSDVVRETEESYDPNQQVLRSQTSNTDKSVNTESGQNSTTSNNLPNANAGQNNKSGSSDDRVEETNNYEIGKRTRIVNQTRPRVSRISLAVMVDGTSTMGKDGKPVWQPLDDAQIKRLTGLVQTVVGYDKERGDAVNIVSMPFKLGSGADFPQDSTSFFSKDMAIYVAKWVIPILLIVGAAFMLLRPILRRGKEGNEGESSTAGDMAARAGAAVASMTGVGGPEKVSVDGVEGEMRREALNKVAQKVEESPEETIMIVRNWLAQPDPTSKKMSAG</sequence>
<proteinExistence type="inferred from homology"/>
<evidence type="ECO:0000256" key="9">
    <source>
        <dbReference type="PIRNR" id="PIRNR004862"/>
    </source>
</evidence>
<feature type="transmembrane region" description="Helical" evidence="11">
    <location>
        <begin position="453"/>
        <end position="475"/>
    </location>
</feature>
<dbReference type="PANTHER" id="PTHR30046:SF0">
    <property type="entry name" value="FLAGELLAR M-RING PROTEIN"/>
    <property type="match status" value="1"/>
</dbReference>
<dbReference type="PIRSF" id="PIRSF004862">
    <property type="entry name" value="FliF"/>
    <property type="match status" value="1"/>
</dbReference>
<feature type="domain" description="Flagellar M-ring C-terminal" evidence="13">
    <location>
        <begin position="273"/>
        <end position="433"/>
    </location>
</feature>
<evidence type="ECO:0000256" key="10">
    <source>
        <dbReference type="SAM" id="MobiDB-lite"/>
    </source>
</evidence>
<feature type="transmembrane region" description="Helical" evidence="11">
    <location>
        <begin position="42"/>
        <end position="61"/>
    </location>
</feature>
<gene>
    <name evidence="14" type="ORF">AA15669_0678</name>
</gene>
<feature type="compositionally biased region" description="Basic and acidic residues" evidence="10">
    <location>
        <begin position="253"/>
        <end position="264"/>
    </location>
</feature>
<accession>A0ABQ0NXJ3</accession>
<evidence type="ECO:0000256" key="8">
    <source>
        <dbReference type="ARBA" id="ARBA00023143"/>
    </source>
</evidence>
<name>A0ABQ0NXJ3_9PROT</name>
<keyword evidence="8 9" id="KW-0975">Bacterial flagellum</keyword>
<dbReference type="InterPro" id="IPR043427">
    <property type="entry name" value="YscJ/FliF"/>
</dbReference>
<evidence type="ECO:0000256" key="4">
    <source>
        <dbReference type="ARBA" id="ARBA00022475"/>
    </source>
</evidence>
<keyword evidence="14" id="KW-0966">Cell projection</keyword>
<dbReference type="InterPro" id="IPR013556">
    <property type="entry name" value="Flag_M-ring_C"/>
</dbReference>
<evidence type="ECO:0000256" key="1">
    <source>
        <dbReference type="ARBA" id="ARBA00004117"/>
    </source>
</evidence>
<dbReference type="Proteomes" id="UP001062901">
    <property type="component" value="Unassembled WGS sequence"/>
</dbReference>
<keyword evidence="14" id="KW-0969">Cilium</keyword>
<evidence type="ECO:0000259" key="12">
    <source>
        <dbReference type="Pfam" id="PF01514"/>
    </source>
</evidence>
<keyword evidence="15" id="KW-1185">Reference proteome</keyword>
<feature type="region of interest" description="Disordered" evidence="10">
    <location>
        <begin position="295"/>
        <end position="357"/>
    </location>
</feature>
<keyword evidence="6 11" id="KW-1133">Transmembrane helix</keyword>
<evidence type="ECO:0000256" key="6">
    <source>
        <dbReference type="ARBA" id="ARBA00022989"/>
    </source>
</evidence>
<keyword evidence="7 11" id="KW-0472">Membrane</keyword>
<dbReference type="Pfam" id="PF08345">
    <property type="entry name" value="YscJ_FliF_C"/>
    <property type="match status" value="1"/>
</dbReference>
<evidence type="ECO:0000256" key="2">
    <source>
        <dbReference type="ARBA" id="ARBA00004651"/>
    </source>
</evidence>
<comment type="caution">
    <text evidence="14">The sequence shown here is derived from an EMBL/GenBank/DDBJ whole genome shotgun (WGS) entry which is preliminary data.</text>
</comment>
<dbReference type="Gene3D" id="3.30.300.30">
    <property type="match status" value="1"/>
</dbReference>